<dbReference type="GO" id="GO:0005506">
    <property type="term" value="F:iron ion binding"/>
    <property type="evidence" value="ECO:0007669"/>
    <property type="project" value="InterPro"/>
</dbReference>
<keyword evidence="8" id="KW-0256">Endoplasmic reticulum</keyword>
<name>A0A411AG06_CARSA</name>
<evidence type="ECO:0000256" key="4">
    <source>
        <dbReference type="ARBA" id="ARBA00004406"/>
    </source>
</evidence>
<evidence type="ECO:0000256" key="2">
    <source>
        <dbReference type="ARBA" id="ARBA00003690"/>
    </source>
</evidence>
<dbReference type="GO" id="GO:0004497">
    <property type="term" value="F:monooxygenase activity"/>
    <property type="evidence" value="ECO:0007669"/>
    <property type="project" value="UniProtKB-KW"/>
</dbReference>
<evidence type="ECO:0000256" key="15">
    <source>
        <dbReference type="RuleBase" id="RU000461"/>
    </source>
</evidence>
<dbReference type="InterPro" id="IPR002401">
    <property type="entry name" value="Cyt_P450_E_grp-I"/>
</dbReference>
<dbReference type="Gene3D" id="1.10.630.10">
    <property type="entry name" value="Cytochrome P450"/>
    <property type="match status" value="1"/>
</dbReference>
<keyword evidence="12 15" id="KW-0503">Monooxygenase</keyword>
<comment type="subcellular location">
    <subcellularLocation>
        <location evidence="4">Endoplasmic reticulum membrane</location>
        <topology evidence="4">Peripheral membrane protein</topology>
    </subcellularLocation>
    <subcellularLocation>
        <location evidence="3">Microsome membrane</location>
        <topology evidence="3">Peripheral membrane protein</topology>
    </subcellularLocation>
</comment>
<dbReference type="InterPro" id="IPR017972">
    <property type="entry name" value="Cyt_P450_CS"/>
</dbReference>
<evidence type="ECO:0000256" key="12">
    <source>
        <dbReference type="ARBA" id="ARBA00023033"/>
    </source>
</evidence>
<dbReference type="InterPro" id="IPR036396">
    <property type="entry name" value="Cyt_P450_sf"/>
</dbReference>
<comment type="function">
    <text evidence="2">May be involved in the metabolism of insect hormones and in the breakdown of synthetic insecticides.</text>
</comment>
<keyword evidence="10 15" id="KW-0560">Oxidoreductase</keyword>
<reference evidence="16" key="1">
    <citation type="submission" date="2018-03" db="EMBL/GenBank/DDBJ databases">
        <title>Transcriptome Analysis of Disruption of Mating in the Peach Fruit Moth Carposina sasakii by Chlorantraniliprole.</title>
        <authorList>
            <person name="Sun L."/>
            <person name="Qiu G."/>
        </authorList>
    </citation>
    <scope>NUCLEOTIDE SEQUENCE</scope>
</reference>
<dbReference type="SUPFAM" id="SSF48264">
    <property type="entry name" value="Cytochrome P450"/>
    <property type="match status" value="1"/>
</dbReference>
<evidence type="ECO:0000256" key="8">
    <source>
        <dbReference type="ARBA" id="ARBA00022824"/>
    </source>
</evidence>
<evidence type="ECO:0000256" key="6">
    <source>
        <dbReference type="ARBA" id="ARBA00022617"/>
    </source>
</evidence>
<protein>
    <submittedName>
        <fullName evidence="16">Cytochrome P450 4v2</fullName>
    </submittedName>
</protein>
<organism evidence="16">
    <name type="scientific">Carposina sasakii</name>
    <name type="common">Peach fruit moth</name>
    <name type="synonym">Carposina niponensis</name>
    <dbReference type="NCBI Taxonomy" id="252295"/>
    <lineage>
        <taxon>Eukaryota</taxon>
        <taxon>Metazoa</taxon>
        <taxon>Ecdysozoa</taxon>
        <taxon>Arthropoda</taxon>
        <taxon>Hexapoda</taxon>
        <taxon>Insecta</taxon>
        <taxon>Pterygota</taxon>
        <taxon>Neoptera</taxon>
        <taxon>Endopterygota</taxon>
        <taxon>Lepidoptera</taxon>
        <taxon>Glossata</taxon>
        <taxon>Ditrysia</taxon>
        <taxon>Copromorphoidea</taxon>
        <taxon>Carposinidae</taxon>
        <taxon>Carposina</taxon>
    </lineage>
</organism>
<keyword evidence="11 14" id="KW-0408">Iron</keyword>
<dbReference type="PANTHER" id="PTHR24291">
    <property type="entry name" value="CYTOCHROME P450 FAMILY 4"/>
    <property type="match status" value="1"/>
</dbReference>
<dbReference type="GO" id="GO:0020037">
    <property type="term" value="F:heme binding"/>
    <property type="evidence" value="ECO:0007669"/>
    <property type="project" value="InterPro"/>
</dbReference>
<dbReference type="AlphaFoldDB" id="A0A411AG06"/>
<evidence type="ECO:0000256" key="7">
    <source>
        <dbReference type="ARBA" id="ARBA00022723"/>
    </source>
</evidence>
<comment type="similarity">
    <text evidence="5 15">Belongs to the cytochrome P450 family.</text>
</comment>
<evidence type="ECO:0000256" key="11">
    <source>
        <dbReference type="ARBA" id="ARBA00023004"/>
    </source>
</evidence>
<evidence type="ECO:0000256" key="9">
    <source>
        <dbReference type="ARBA" id="ARBA00022848"/>
    </source>
</evidence>
<evidence type="ECO:0000256" key="1">
    <source>
        <dbReference type="ARBA" id="ARBA00001971"/>
    </source>
</evidence>
<comment type="cofactor">
    <cofactor evidence="1 14">
        <name>heme</name>
        <dbReference type="ChEBI" id="CHEBI:30413"/>
    </cofactor>
</comment>
<evidence type="ECO:0000256" key="3">
    <source>
        <dbReference type="ARBA" id="ARBA00004174"/>
    </source>
</evidence>
<evidence type="ECO:0000256" key="14">
    <source>
        <dbReference type="PIRSR" id="PIRSR602401-1"/>
    </source>
</evidence>
<keyword evidence="9" id="KW-0492">Microsome</keyword>
<dbReference type="PANTHER" id="PTHR24291:SF189">
    <property type="entry name" value="CYTOCHROME P450 4C3-RELATED"/>
    <property type="match status" value="1"/>
</dbReference>
<keyword evidence="6 14" id="KW-0349">Heme</keyword>
<dbReference type="PRINTS" id="PR00463">
    <property type="entry name" value="EP450I"/>
</dbReference>
<sequence>MILWLVLTAVLVWTLVYRYRRRRLYELASRIPGLKEELPVIGLAHSVAGNNEDIMKTLQRISCEAMSEDKDGLIRAWLNNLLYFVMVHPADTEMVLKTCLEKDDLHKYIRKVIGYGGIFAPVSIWRRRRKILVPAFSPKIVENFVTVFAKQSEKLVKHLGNGPNTSFNTWPYLNKYSLDSVCESAMGINLNAQDDPDCAFLKAINKVLSLISERIFKIWLQPDWLYRLFPQYPEHERCIKIMHDFTDNVITDKRKQLKYDQETKTKIDTNLGLSSYKNKTFLDYLIQFSGGEKGYTDLELREEILTLAIASTDTSSVVMGFTLMLLYKYPEVQEKVYQELHKVFGDSERPLQKEDLPHLKYLERVIKESMRLFQPVPFIIRKVEKELVLPSGRILPAGSGVVVSLYGMHRNPKYWGPTAEHFDPDRFLPERFTALQASSFFPFSTGPRACLGYQYAYMSMKTALSTILRRYKVLGERESGPIPHIRVRLDIMMKSEEGYHITLQRRIQRQSA</sequence>
<dbReference type="Pfam" id="PF00067">
    <property type="entry name" value="p450"/>
    <property type="match status" value="1"/>
</dbReference>
<dbReference type="CDD" id="cd20628">
    <property type="entry name" value="CYP4"/>
    <property type="match status" value="1"/>
</dbReference>
<keyword evidence="13" id="KW-0472">Membrane</keyword>
<dbReference type="EMBL" id="MH151916">
    <property type="protein sequence ID" value="QAX33064.1"/>
    <property type="molecule type" value="mRNA"/>
</dbReference>
<accession>A0A411AG06</accession>
<dbReference type="InterPro" id="IPR001128">
    <property type="entry name" value="Cyt_P450"/>
</dbReference>
<evidence type="ECO:0000256" key="5">
    <source>
        <dbReference type="ARBA" id="ARBA00010617"/>
    </source>
</evidence>
<keyword evidence="7 14" id="KW-0479">Metal-binding</keyword>
<dbReference type="PRINTS" id="PR00385">
    <property type="entry name" value="P450"/>
</dbReference>
<dbReference type="InterPro" id="IPR050196">
    <property type="entry name" value="Cytochrome_P450_Monoox"/>
</dbReference>
<dbReference type="PROSITE" id="PS00086">
    <property type="entry name" value="CYTOCHROME_P450"/>
    <property type="match status" value="1"/>
</dbReference>
<proteinExistence type="evidence at transcript level"/>
<dbReference type="GO" id="GO:0016705">
    <property type="term" value="F:oxidoreductase activity, acting on paired donors, with incorporation or reduction of molecular oxygen"/>
    <property type="evidence" value="ECO:0007669"/>
    <property type="project" value="InterPro"/>
</dbReference>
<evidence type="ECO:0000313" key="16">
    <source>
        <dbReference type="EMBL" id="QAX33064.1"/>
    </source>
</evidence>
<evidence type="ECO:0000256" key="10">
    <source>
        <dbReference type="ARBA" id="ARBA00023002"/>
    </source>
</evidence>
<dbReference type="GO" id="GO:0005789">
    <property type="term" value="C:endoplasmic reticulum membrane"/>
    <property type="evidence" value="ECO:0007669"/>
    <property type="project" value="UniProtKB-SubCell"/>
</dbReference>
<feature type="binding site" description="axial binding residue" evidence="14">
    <location>
        <position position="450"/>
    </location>
    <ligand>
        <name>heme</name>
        <dbReference type="ChEBI" id="CHEBI:30413"/>
    </ligand>
    <ligandPart>
        <name>Fe</name>
        <dbReference type="ChEBI" id="CHEBI:18248"/>
    </ligandPart>
</feature>
<evidence type="ECO:0000256" key="13">
    <source>
        <dbReference type="ARBA" id="ARBA00023136"/>
    </source>
</evidence>